<dbReference type="PANTHER" id="PTHR10039">
    <property type="entry name" value="AMELOGENIN"/>
    <property type="match status" value="1"/>
</dbReference>
<evidence type="ECO:0000256" key="1">
    <source>
        <dbReference type="ARBA" id="ARBA00022737"/>
    </source>
</evidence>
<evidence type="ECO:0000259" key="4">
    <source>
        <dbReference type="Pfam" id="PF24883"/>
    </source>
</evidence>
<dbReference type="SMART" id="SM00320">
    <property type="entry name" value="WD40"/>
    <property type="match status" value="6"/>
</dbReference>
<dbReference type="InterPro" id="IPR015943">
    <property type="entry name" value="WD40/YVTN_repeat-like_dom_sf"/>
</dbReference>
<dbReference type="GeneID" id="85311739"/>
<reference evidence="5" key="1">
    <citation type="submission" date="2023-06" db="EMBL/GenBank/DDBJ databases">
        <title>Genome-scale phylogeny and comparative genomics of the fungal order Sordariales.</title>
        <authorList>
            <consortium name="Lawrence Berkeley National Laboratory"/>
            <person name="Hensen N."/>
            <person name="Bonometti L."/>
            <person name="Westerberg I."/>
            <person name="Brannstrom I.O."/>
            <person name="Guillou S."/>
            <person name="Cros-Aarteil S."/>
            <person name="Calhoun S."/>
            <person name="Haridas S."/>
            <person name="Kuo A."/>
            <person name="Mondo S."/>
            <person name="Pangilinan J."/>
            <person name="Riley R."/>
            <person name="Labutti K."/>
            <person name="Andreopoulos B."/>
            <person name="Lipzen A."/>
            <person name="Chen C."/>
            <person name="Yanf M."/>
            <person name="Daum C."/>
            <person name="Ng V."/>
            <person name="Clum A."/>
            <person name="Steindorff A."/>
            <person name="Ohm R."/>
            <person name="Martin F."/>
            <person name="Silar P."/>
            <person name="Natvig D."/>
            <person name="Lalanne C."/>
            <person name="Gautier V."/>
            <person name="Ament-Velasquez S.L."/>
            <person name="Kruys A."/>
            <person name="Hutchinson M.I."/>
            <person name="Powell A.J."/>
            <person name="Barry K."/>
            <person name="Miller A.N."/>
            <person name="Grigoriev I.V."/>
            <person name="Debuchy R."/>
            <person name="Gladieux P."/>
            <person name="Thoren M.H."/>
            <person name="Johannesson H."/>
        </authorList>
    </citation>
    <scope>NUCLEOTIDE SEQUENCE</scope>
    <source>
        <strain evidence="5">8032-3</strain>
    </source>
</reference>
<evidence type="ECO:0000256" key="2">
    <source>
        <dbReference type="SAM" id="MobiDB-lite"/>
    </source>
</evidence>
<dbReference type="RefSeq" id="XP_060281148.1">
    <property type="nucleotide sequence ID" value="XM_060428552.1"/>
</dbReference>
<dbReference type="Gene3D" id="3.40.50.300">
    <property type="entry name" value="P-loop containing nucleotide triphosphate hydrolases"/>
    <property type="match status" value="1"/>
</dbReference>
<evidence type="ECO:0000313" key="6">
    <source>
        <dbReference type="Proteomes" id="UP001244011"/>
    </source>
</evidence>
<evidence type="ECO:0008006" key="7">
    <source>
        <dbReference type="Google" id="ProtNLM"/>
    </source>
</evidence>
<dbReference type="Pfam" id="PF22939">
    <property type="entry name" value="WHD_GPIID"/>
    <property type="match status" value="1"/>
</dbReference>
<dbReference type="Pfam" id="PF24883">
    <property type="entry name" value="NPHP3_N"/>
    <property type="match status" value="1"/>
</dbReference>
<dbReference type="InterPro" id="IPR029058">
    <property type="entry name" value="AB_hydrolase_fold"/>
</dbReference>
<dbReference type="InterPro" id="IPR054471">
    <property type="entry name" value="GPIID_WHD"/>
</dbReference>
<evidence type="ECO:0000259" key="3">
    <source>
        <dbReference type="Pfam" id="PF22939"/>
    </source>
</evidence>
<feature type="region of interest" description="Disordered" evidence="2">
    <location>
        <begin position="1"/>
        <end position="38"/>
    </location>
</feature>
<dbReference type="PANTHER" id="PTHR10039:SF16">
    <property type="entry name" value="GPI INOSITOL-DEACYLASE"/>
    <property type="match status" value="1"/>
</dbReference>
<feature type="domain" description="GPI inositol-deacylase winged helix" evidence="3">
    <location>
        <begin position="662"/>
        <end position="731"/>
    </location>
</feature>
<accession>A0AAJ0BV89</accession>
<name>A0AAJ0BV89_9PEZI</name>
<dbReference type="InterPro" id="IPR056884">
    <property type="entry name" value="NPHP3-like_N"/>
</dbReference>
<dbReference type="SUPFAM" id="SSF53474">
    <property type="entry name" value="alpha/beta-Hydrolases"/>
    <property type="match status" value="1"/>
</dbReference>
<keyword evidence="1" id="KW-0677">Repeat</keyword>
<dbReference type="InterPro" id="IPR036322">
    <property type="entry name" value="WD40_repeat_dom_sf"/>
</dbReference>
<keyword evidence="6" id="KW-1185">Reference proteome</keyword>
<dbReference type="SUPFAM" id="SSF52540">
    <property type="entry name" value="P-loop containing nucleoside triphosphate hydrolases"/>
    <property type="match status" value="1"/>
</dbReference>
<dbReference type="Proteomes" id="UP001244011">
    <property type="component" value="Unassembled WGS sequence"/>
</dbReference>
<organism evidence="5 6">
    <name type="scientific">Phialemonium atrogriseum</name>
    <dbReference type="NCBI Taxonomy" id="1093897"/>
    <lineage>
        <taxon>Eukaryota</taxon>
        <taxon>Fungi</taxon>
        <taxon>Dikarya</taxon>
        <taxon>Ascomycota</taxon>
        <taxon>Pezizomycotina</taxon>
        <taxon>Sordariomycetes</taxon>
        <taxon>Sordariomycetidae</taxon>
        <taxon>Cephalothecales</taxon>
        <taxon>Cephalothecaceae</taxon>
        <taxon>Phialemonium</taxon>
    </lineage>
</organism>
<dbReference type="InterPro" id="IPR001680">
    <property type="entry name" value="WD40_rpt"/>
</dbReference>
<dbReference type="Gene3D" id="3.40.50.1820">
    <property type="entry name" value="alpha/beta hydrolase"/>
    <property type="match status" value="1"/>
</dbReference>
<feature type="region of interest" description="Disordered" evidence="2">
    <location>
        <begin position="1044"/>
        <end position="1063"/>
    </location>
</feature>
<sequence length="1605" mass="177540">MAQQSDAWPEAKWVAEGRSSTLQVPSLPESSRRRSAPSLLKGTLRHLRRTSSPGSVKLFGGPSDTADTLGLCLLHEPSDPLIDFIFVHGLGGGSRKSWSASQDPMTFWPKEWLPSEKAFRHVRIHSYGYDSDWKKSQQSPLTIHDFGQAMLADMYNAPTLKKNGDSPIVLISYSMGGLVVKKAYLLATRDPTYKDIASRIHSLYFLGTPHRGADSTQFVTAYLSMFISTGPKAFVKELLPGSGTLQAINDEFRHVCGNVQIWSFFEGAPTSTGPTSMMIVERESAVLGLPGEHTQYLQADHRHICKFETLDDPNYKTLLHCFGTTIQQIQQDYPARRLQDHKSQMKSISDALEIVHQPEVDLITILDRTHKGSCEWLTEHGDFQRWLDCDQDAVHTLAPETESPSIRGRSRFLWLSGPPGSGKSVASGNVVQYLQASNLDCAYFFCKSSARVSVAQMLSCLVFQMAELNFEVRRTILQMIQDGEWINNLDHTVIWNSIFLGRLFKIRFSQPQFWVIDALDECPSRALSSLLQMFAKIEPTIPLRVFVTSRLNQQIERSFSQGEIRGFELRTGEGGSKRDIAAFVRARLGHRPMDNDGGEDDIVSEVLEKSSGIFLWASLIISRLEHAYSVEAMRDALRQVPSEMSGLYTGILEGIKESPSAALAHCILRWVVSAPRPLSTDELKEAVRVDIGQNLRASAEFAHICGNLVTVDNKSCVQVMHHTVKEFLTSAQSDLYIERYKGHARLAEICLQQLNGRTFSPPRSRHALIPASNRGNGSDLDEYACANFSYHLSRSYPSASEVDLLAMVATFVTSNLLTWIERTAANGKLGHFTTVIQNLKVFVSRYVKSTSPLDPDYQLVDAMINDLARLLALFGPNLLETPSSIYSVIPPLCPTSSVFYEKFGKHSRQKLICSSNKDWDERLSCFQYTAFATAIACSNRYLAVGFTNGTIKVYSCSTLDLLSEISQGHGHPVRRLVFGTLSQILVSCSPKKIVLWGTSHTERWTASIATQPLSIGMNSDDSKLFVPTKDGVVRVFHVEDGAELEPIPLGGDSSDSDSDRDDQLHRNITPLLVRTSPTLDLTAITYRRSHLTLTNFEGDEKIGVFEKDGWQGMQKAPQILDMTFNPVLELNLMAVSYQDGEIVTLDLSTLEQKHVANLHTSVLASSPDGRTLAAGDNDGVIFLFAFETLRLMYRIASLEERILGIVFTSNSLRFFDIRRSACNVWEPSVLIRKNMADDSSSDAEEPNLPAPGVVFTRSFEGDRAITVITQAGDSNFVFCGREDGSITVHDWSAGKECLELRLHARMVDVSHLDWNPQANILLSVDVSGRCIATRFRSPPAAPWQQLERVVDHRASSAVSQALISPDGSSFLISSKDGEALCHASGATTASRHASSDSRWLRHPTDASRLLLIDGDTIHLFRWEGLKRETRDSGVKISLPDDLAGASTAGTAAAPPIPTLPNNWSSRPGSDLLAQVVRLPNSPSPTSVLLTLRPSHIVPATSTTIPTAILTGPLPASDLRTVVGLHRSSLFFLGRNGWVCSTSTKDGAKHNEGSYTRHFFIPPLWQTAGGGPIVRVVSKSSVVFAYRDDLIVFDGFLGFQHKVLLP</sequence>
<gene>
    <name evidence="5" type="ORF">QBC33DRAFT_545297</name>
</gene>
<dbReference type="Gene3D" id="2.130.10.10">
    <property type="entry name" value="YVTN repeat-like/Quinoprotein amine dehydrogenase"/>
    <property type="match status" value="2"/>
</dbReference>
<protein>
    <recommendedName>
        <fullName evidence="7">DUF676 domain-containing protein</fullName>
    </recommendedName>
</protein>
<comment type="caution">
    <text evidence="5">The sequence shown here is derived from an EMBL/GenBank/DDBJ whole genome shotgun (WGS) entry which is preliminary data.</text>
</comment>
<feature type="domain" description="Nephrocystin 3-like N-terminal" evidence="4">
    <location>
        <begin position="372"/>
        <end position="550"/>
    </location>
</feature>
<dbReference type="EMBL" id="MU839017">
    <property type="protein sequence ID" value="KAK1764935.1"/>
    <property type="molecule type" value="Genomic_DNA"/>
</dbReference>
<proteinExistence type="predicted"/>
<dbReference type="InterPro" id="IPR027417">
    <property type="entry name" value="P-loop_NTPase"/>
</dbReference>
<dbReference type="SUPFAM" id="SSF50978">
    <property type="entry name" value="WD40 repeat-like"/>
    <property type="match status" value="1"/>
</dbReference>
<evidence type="ECO:0000313" key="5">
    <source>
        <dbReference type="EMBL" id="KAK1764935.1"/>
    </source>
</evidence>